<comment type="subcellular location">
    <subcellularLocation>
        <location evidence="2">Gas vesicle</location>
    </subcellularLocation>
</comment>
<organism evidence="4 5">
    <name type="scientific">Paenibacillus montanisoli</name>
    <dbReference type="NCBI Taxonomy" id="2081970"/>
    <lineage>
        <taxon>Bacteria</taxon>
        <taxon>Bacillati</taxon>
        <taxon>Bacillota</taxon>
        <taxon>Bacilli</taxon>
        <taxon>Bacillales</taxon>
        <taxon>Paenibacillaceae</taxon>
        <taxon>Paenibacillus</taxon>
    </lineage>
</organism>
<dbReference type="AlphaFoldDB" id="A0A328U580"/>
<gene>
    <name evidence="4" type="ORF">DL346_17545</name>
</gene>
<dbReference type="Pfam" id="PF06386">
    <property type="entry name" value="GvpL_GvpF"/>
    <property type="match status" value="1"/>
</dbReference>
<dbReference type="OrthoDB" id="144737at2"/>
<evidence type="ECO:0000313" key="4">
    <source>
        <dbReference type="EMBL" id="RAP75184.1"/>
    </source>
</evidence>
<comment type="caution">
    <text evidence="4">The sequence shown here is derived from an EMBL/GenBank/DDBJ whole genome shotgun (WGS) entry which is preliminary data.</text>
</comment>
<name>A0A328U580_9BACL</name>
<evidence type="ECO:0000256" key="2">
    <source>
        <dbReference type="ARBA" id="ARBA00035108"/>
    </source>
</evidence>
<accession>A0A328U580</accession>
<evidence type="ECO:0000313" key="5">
    <source>
        <dbReference type="Proteomes" id="UP000249260"/>
    </source>
</evidence>
<comment type="similarity">
    <text evidence="3">Belongs to the gas vesicle GvpF/GvpL family.</text>
</comment>
<dbReference type="InterPro" id="IPR009430">
    <property type="entry name" value="GvpL/GvpF"/>
</dbReference>
<evidence type="ECO:0000256" key="3">
    <source>
        <dbReference type="ARBA" id="ARBA00035643"/>
    </source>
</evidence>
<reference evidence="4 5" key="1">
    <citation type="submission" date="2018-06" db="EMBL/GenBank/DDBJ databases">
        <title>Paenibacillus montanisoli sp. nov., isolated from mountain area soil.</title>
        <authorList>
            <person name="Wu M."/>
        </authorList>
    </citation>
    <scope>NUCLEOTIDE SEQUENCE [LARGE SCALE GENOMIC DNA]</scope>
    <source>
        <strain evidence="4 5">RA17</strain>
    </source>
</reference>
<keyword evidence="1" id="KW-0304">Gas vesicle</keyword>
<protein>
    <submittedName>
        <fullName evidence="4">Gas vesicle protein GvpF</fullName>
    </submittedName>
</protein>
<sequence length="253" mass="28843">MSGPWGIYVFCAIPEVQPQQLGSVKLDSAERQLYTILYRDIAMVAAKVPLKIYPPKREYVLAHEQVVSDIMKQFTVIPMSFGNVLQTEADVLILLKKLYPQFASIFPSLANKLEVGLKVIGKKEWLEREIKQDGDIQQAAKEIAGKSHAAAFYDRVKLGELAVQFIAMKRQQLTEEVYMPLAQLAVSAKLNEAVNERMLLNAAFLIDKADESKFDEQVNVLYEKWKDTADFKYTGPWPPYNFINIKLKIEEQP</sequence>
<dbReference type="EMBL" id="QLUW01000003">
    <property type="protein sequence ID" value="RAP75184.1"/>
    <property type="molecule type" value="Genomic_DNA"/>
</dbReference>
<dbReference type="PANTHER" id="PTHR36852:SF1">
    <property type="entry name" value="PROTEIN GVPL 2"/>
    <property type="match status" value="1"/>
</dbReference>
<evidence type="ECO:0000256" key="1">
    <source>
        <dbReference type="ARBA" id="ARBA00022987"/>
    </source>
</evidence>
<keyword evidence="5" id="KW-1185">Reference proteome</keyword>
<dbReference type="GO" id="GO:0031412">
    <property type="term" value="P:gas vesicle organization"/>
    <property type="evidence" value="ECO:0007669"/>
    <property type="project" value="InterPro"/>
</dbReference>
<dbReference type="PANTHER" id="PTHR36852">
    <property type="entry name" value="PROTEIN GVPL 2"/>
    <property type="match status" value="1"/>
</dbReference>
<dbReference type="RefSeq" id="WP_112883448.1">
    <property type="nucleotide sequence ID" value="NZ_QLUW01000003.1"/>
</dbReference>
<proteinExistence type="inferred from homology"/>
<dbReference type="Proteomes" id="UP000249260">
    <property type="component" value="Unassembled WGS sequence"/>
</dbReference>
<dbReference type="GO" id="GO:0031411">
    <property type="term" value="C:gas vesicle"/>
    <property type="evidence" value="ECO:0007669"/>
    <property type="project" value="UniProtKB-SubCell"/>
</dbReference>